<keyword evidence="1" id="KW-0472">Membrane</keyword>
<evidence type="ECO:0000313" key="4">
    <source>
        <dbReference type="Proteomes" id="UP000269669"/>
    </source>
</evidence>
<keyword evidence="1" id="KW-0812">Transmembrane</keyword>
<keyword evidence="4" id="KW-1185">Reference proteome</keyword>
<name>A0A3R9NZJ9_9BACT</name>
<keyword evidence="2" id="KW-0732">Signal</keyword>
<dbReference type="NCBIfam" id="TIGR04200">
    <property type="entry name" value="targ_of_XrtJ"/>
    <property type="match status" value="1"/>
</dbReference>
<protein>
    <submittedName>
        <fullName evidence="3">XrtJ-associated TM-motif-TM protein</fullName>
    </submittedName>
</protein>
<proteinExistence type="predicted"/>
<dbReference type="Proteomes" id="UP000269669">
    <property type="component" value="Unassembled WGS sequence"/>
</dbReference>
<dbReference type="EMBL" id="RSDW01000001">
    <property type="protein sequence ID" value="RSL17494.1"/>
    <property type="molecule type" value="Genomic_DNA"/>
</dbReference>
<keyword evidence="1" id="KW-1133">Transmembrane helix</keyword>
<feature type="signal peptide" evidence="2">
    <location>
        <begin position="1"/>
        <end position="27"/>
    </location>
</feature>
<evidence type="ECO:0000256" key="1">
    <source>
        <dbReference type="SAM" id="Phobius"/>
    </source>
</evidence>
<feature type="transmembrane region" description="Helical" evidence="1">
    <location>
        <begin position="43"/>
        <end position="62"/>
    </location>
</feature>
<reference evidence="3 4" key="1">
    <citation type="submission" date="2018-12" db="EMBL/GenBank/DDBJ databases">
        <title>Sequencing of bacterial isolates from soil warming experiment in Harvard Forest, Massachusetts, USA.</title>
        <authorList>
            <person name="Deangelis K."/>
        </authorList>
    </citation>
    <scope>NUCLEOTIDE SEQUENCE [LARGE SCALE GENOMIC DNA]</scope>
    <source>
        <strain evidence="3 4">EB153</strain>
    </source>
</reference>
<gene>
    <name evidence="3" type="ORF">EDE15_3029</name>
</gene>
<organism evidence="3 4">
    <name type="scientific">Edaphobacter aggregans</name>
    <dbReference type="NCBI Taxonomy" id="570835"/>
    <lineage>
        <taxon>Bacteria</taxon>
        <taxon>Pseudomonadati</taxon>
        <taxon>Acidobacteriota</taxon>
        <taxon>Terriglobia</taxon>
        <taxon>Terriglobales</taxon>
        <taxon>Acidobacteriaceae</taxon>
        <taxon>Edaphobacter</taxon>
    </lineage>
</organism>
<evidence type="ECO:0000256" key="2">
    <source>
        <dbReference type="SAM" id="SignalP"/>
    </source>
</evidence>
<dbReference type="AlphaFoldDB" id="A0A3R9NZJ9"/>
<comment type="caution">
    <text evidence="3">The sequence shown here is derived from an EMBL/GenBank/DDBJ whole genome shotgun (WGS) entry which is preliminary data.</text>
</comment>
<dbReference type="InterPro" id="IPR026477">
    <property type="entry name" value="Targ_of_XrtJ"/>
</dbReference>
<sequence>MRTTMKKSSLLLFGLVLFFSVALPLHAYDGAEGCVNSPENPTAILAAVGSAGAFFVSARARIKARRDSTK</sequence>
<evidence type="ECO:0000313" key="3">
    <source>
        <dbReference type="EMBL" id="RSL17494.1"/>
    </source>
</evidence>
<accession>A0A3R9NZJ9</accession>
<feature type="chain" id="PRO_5018765225" evidence="2">
    <location>
        <begin position="28"/>
        <end position="70"/>
    </location>
</feature>